<proteinExistence type="predicted"/>
<gene>
    <name evidence="1" type="ORF">A0H76_1257</name>
</gene>
<dbReference type="VEuPathDB" id="MicrosporidiaDB:A0H76_1257"/>
<dbReference type="VEuPathDB" id="MicrosporidiaDB:HERIO_294"/>
<dbReference type="EMBL" id="LTAI01000272">
    <property type="protein sequence ID" value="ORD99186.1"/>
    <property type="molecule type" value="Genomic_DNA"/>
</dbReference>
<name>A0A1X0QHD4_9MICR</name>
<dbReference type="AlphaFoldDB" id="A0A1X0QHD4"/>
<sequence length="75" mass="8878">MIIIGSLKSQGRESIIYICLFDASRVEENITSSIKLLFYKKWRRRLANTFLILIKLTCLYFEEATVKYTIFVYSN</sequence>
<evidence type="ECO:0000313" key="1">
    <source>
        <dbReference type="EMBL" id="ORD99186.1"/>
    </source>
</evidence>
<accession>A0A1X0QHD4</accession>
<comment type="caution">
    <text evidence="1">The sequence shown here is derived from an EMBL/GenBank/DDBJ whole genome shotgun (WGS) entry which is preliminary data.</text>
</comment>
<reference evidence="1 2" key="1">
    <citation type="journal article" date="2017" name="Environ. Microbiol.">
        <title>Decay of the glycolytic pathway and adaptation to intranuclear parasitism within Enterocytozoonidae microsporidia.</title>
        <authorList>
            <person name="Wiredu Boakye D."/>
            <person name="Jaroenlak P."/>
            <person name="Prachumwat A."/>
            <person name="Williams T.A."/>
            <person name="Bateman K.S."/>
            <person name="Itsathitphaisarn O."/>
            <person name="Sritunyalucksana K."/>
            <person name="Paszkiewicz K.H."/>
            <person name="Moore K.A."/>
            <person name="Stentiford G.D."/>
            <person name="Williams B.A."/>
        </authorList>
    </citation>
    <scope>NUCLEOTIDE SEQUENCE [LARGE SCALE GENOMIC DNA]</scope>
    <source>
        <strain evidence="2">canceri</strain>
    </source>
</reference>
<dbReference type="Proteomes" id="UP000192501">
    <property type="component" value="Unassembled WGS sequence"/>
</dbReference>
<organism evidence="1 2">
    <name type="scientific">Hepatospora eriocheir</name>
    <dbReference type="NCBI Taxonomy" id="1081669"/>
    <lineage>
        <taxon>Eukaryota</taxon>
        <taxon>Fungi</taxon>
        <taxon>Fungi incertae sedis</taxon>
        <taxon>Microsporidia</taxon>
        <taxon>Hepatosporidae</taxon>
        <taxon>Hepatospora</taxon>
    </lineage>
</organism>
<evidence type="ECO:0000313" key="2">
    <source>
        <dbReference type="Proteomes" id="UP000192501"/>
    </source>
</evidence>
<protein>
    <submittedName>
        <fullName evidence="1">Uncharacterized protein</fullName>
    </submittedName>
</protein>